<proteinExistence type="predicted"/>
<evidence type="ECO:0000313" key="2">
    <source>
        <dbReference type="Proteomes" id="UP000046395"/>
    </source>
</evidence>
<keyword evidence="2" id="KW-1185">Reference proteome</keyword>
<feature type="domain" description="EGF-like" evidence="1">
    <location>
        <begin position="183"/>
        <end position="215"/>
    </location>
</feature>
<feature type="domain" description="EGF-like" evidence="1">
    <location>
        <begin position="235"/>
        <end position="268"/>
    </location>
</feature>
<feature type="domain" description="EGF-like" evidence="1">
    <location>
        <begin position="122"/>
        <end position="154"/>
    </location>
</feature>
<dbReference type="STRING" id="70415.A0A5S6QYW8"/>
<accession>A0A5S6QYW8</accession>
<name>A0A5S6QYW8_TRIMR</name>
<evidence type="ECO:0000259" key="1">
    <source>
        <dbReference type="SMART" id="SM00181"/>
    </source>
</evidence>
<feature type="domain" description="EGF-like" evidence="1">
    <location>
        <begin position="59"/>
        <end position="92"/>
    </location>
</feature>
<evidence type="ECO:0000313" key="3">
    <source>
        <dbReference type="WBParaSite" id="TMUE_3000012097.1"/>
    </source>
</evidence>
<dbReference type="AlphaFoldDB" id="A0A5S6QYW8"/>
<dbReference type="PANTHER" id="PTHR37157:SF4">
    <property type="entry name" value="EB DOMAIN-CONTAINING PROTEIN"/>
    <property type="match status" value="1"/>
</dbReference>
<sequence>MTVRSATFHCRFSYNHMFGADCTSLYLLLIVTGELGTISFVEVIPKYPPVPTGSPPGGICSDLIRCLGGSLCNSGVCICPDKPMQVVDGRCVVIPQPIANTAIVEVHHQVGNQKTFVAVGSPCGATMICVGGAVCVDGICQCSKGLRQVLNRCVREPAAKVQPIVGPKVVLPQPIPRRAEAPYCLNDDMCNGHSICINSKCSCPAGTALLNDHCVPTVLDTFETPTRQSASGHVPCSRDEECSQGSMCVQGACKCPPGFRKLGDGSCRGTILDSLCTMDQNCGDQAICIKGRCQCPPGTVQHGGLCILLNPASARKLSPQRSPALAPLCPNEVSPVVDPVNHGYVRCNAETSCPIGSYCHASGGALDSAPFYCCPVNRRSRKWIRQA</sequence>
<dbReference type="InterPro" id="IPR006149">
    <property type="entry name" value="EB_dom"/>
</dbReference>
<dbReference type="InterPro" id="IPR006150">
    <property type="entry name" value="Cys_repeat_1"/>
</dbReference>
<dbReference type="SMART" id="SM00289">
    <property type="entry name" value="WR1"/>
    <property type="match status" value="4"/>
</dbReference>
<dbReference type="WBParaSite" id="TMUE_3000012097.1">
    <property type="protein sequence ID" value="TMUE_3000012097.1"/>
    <property type="gene ID" value="WBGene00293923"/>
</dbReference>
<dbReference type="Pfam" id="PF01683">
    <property type="entry name" value="EB"/>
    <property type="match status" value="3"/>
</dbReference>
<dbReference type="InterPro" id="IPR000742">
    <property type="entry name" value="EGF"/>
</dbReference>
<organism evidence="2 3">
    <name type="scientific">Trichuris muris</name>
    <name type="common">Mouse whipworm</name>
    <dbReference type="NCBI Taxonomy" id="70415"/>
    <lineage>
        <taxon>Eukaryota</taxon>
        <taxon>Metazoa</taxon>
        <taxon>Ecdysozoa</taxon>
        <taxon>Nematoda</taxon>
        <taxon>Enoplea</taxon>
        <taxon>Dorylaimia</taxon>
        <taxon>Trichinellida</taxon>
        <taxon>Trichuridae</taxon>
        <taxon>Trichuris</taxon>
    </lineage>
</organism>
<dbReference type="SMART" id="SM00181">
    <property type="entry name" value="EGF"/>
    <property type="match status" value="5"/>
</dbReference>
<reference evidence="3" key="1">
    <citation type="submission" date="2019-12" db="UniProtKB">
        <authorList>
            <consortium name="WormBaseParasite"/>
        </authorList>
    </citation>
    <scope>IDENTIFICATION</scope>
</reference>
<feature type="domain" description="EGF-like" evidence="1">
    <location>
        <begin position="275"/>
        <end position="307"/>
    </location>
</feature>
<protein>
    <submittedName>
        <fullName evidence="3">EGF-like domain-containing protein</fullName>
    </submittedName>
</protein>
<dbReference type="Proteomes" id="UP000046395">
    <property type="component" value="Unassembled WGS sequence"/>
</dbReference>
<dbReference type="PANTHER" id="PTHR37157">
    <property type="entry name" value="PRION-LIKE-(Q/N-RICH) DOMAIN-BEARING PROTEIN 25"/>
    <property type="match status" value="1"/>
</dbReference>